<dbReference type="Pfam" id="PF02311">
    <property type="entry name" value="AraC_binding"/>
    <property type="match status" value="1"/>
</dbReference>
<dbReference type="PANTHER" id="PTHR43280:SF2">
    <property type="entry name" value="HTH-TYPE TRANSCRIPTIONAL REGULATOR EXSA"/>
    <property type="match status" value="1"/>
</dbReference>
<organism evidence="5 6">
    <name type="scientific">Candidatus Eisenbergiella merdipullorum</name>
    <dbReference type="NCBI Taxonomy" id="2838553"/>
    <lineage>
        <taxon>Bacteria</taxon>
        <taxon>Bacillati</taxon>
        <taxon>Bacillota</taxon>
        <taxon>Clostridia</taxon>
        <taxon>Lachnospirales</taxon>
        <taxon>Lachnospiraceae</taxon>
        <taxon>Eisenbergiella</taxon>
    </lineage>
</organism>
<reference evidence="5" key="2">
    <citation type="submission" date="2021-04" db="EMBL/GenBank/DDBJ databases">
        <authorList>
            <person name="Gilroy R."/>
        </authorList>
    </citation>
    <scope>NUCLEOTIDE SEQUENCE</scope>
    <source>
        <strain evidence="5">CHK179-7159</strain>
    </source>
</reference>
<gene>
    <name evidence="5" type="ORF">H9717_11790</name>
</gene>
<dbReference type="SUPFAM" id="SSF51215">
    <property type="entry name" value="Regulatory protein AraC"/>
    <property type="match status" value="1"/>
</dbReference>
<dbReference type="AlphaFoldDB" id="A0A9D2I7J3"/>
<evidence type="ECO:0000313" key="6">
    <source>
        <dbReference type="Proteomes" id="UP000886858"/>
    </source>
</evidence>
<dbReference type="EMBL" id="DWYY01000127">
    <property type="protein sequence ID" value="HJA93775.1"/>
    <property type="molecule type" value="Genomic_DNA"/>
</dbReference>
<dbReference type="PROSITE" id="PS00041">
    <property type="entry name" value="HTH_ARAC_FAMILY_1"/>
    <property type="match status" value="1"/>
</dbReference>
<keyword evidence="2" id="KW-0238">DNA-binding</keyword>
<dbReference type="Gene3D" id="2.60.120.280">
    <property type="entry name" value="Regulatory protein AraC"/>
    <property type="match status" value="1"/>
</dbReference>
<dbReference type="GO" id="GO:0003700">
    <property type="term" value="F:DNA-binding transcription factor activity"/>
    <property type="evidence" value="ECO:0007669"/>
    <property type="project" value="InterPro"/>
</dbReference>
<dbReference type="SUPFAM" id="SSF46689">
    <property type="entry name" value="Homeodomain-like"/>
    <property type="match status" value="2"/>
</dbReference>
<dbReference type="PROSITE" id="PS01124">
    <property type="entry name" value="HTH_ARAC_FAMILY_2"/>
    <property type="match status" value="1"/>
</dbReference>
<dbReference type="InterPro" id="IPR020449">
    <property type="entry name" value="Tscrpt_reg_AraC-type_HTH"/>
</dbReference>
<evidence type="ECO:0000259" key="4">
    <source>
        <dbReference type="PROSITE" id="PS01124"/>
    </source>
</evidence>
<keyword evidence="3" id="KW-0804">Transcription</keyword>
<dbReference type="InterPro" id="IPR018062">
    <property type="entry name" value="HTH_AraC-typ_CS"/>
</dbReference>
<dbReference type="Proteomes" id="UP000886858">
    <property type="component" value="Unassembled WGS sequence"/>
</dbReference>
<keyword evidence="1" id="KW-0805">Transcription regulation</keyword>
<dbReference type="InterPro" id="IPR003313">
    <property type="entry name" value="AraC-bd"/>
</dbReference>
<dbReference type="PANTHER" id="PTHR43280">
    <property type="entry name" value="ARAC-FAMILY TRANSCRIPTIONAL REGULATOR"/>
    <property type="match status" value="1"/>
</dbReference>
<evidence type="ECO:0000256" key="1">
    <source>
        <dbReference type="ARBA" id="ARBA00023015"/>
    </source>
</evidence>
<comment type="caution">
    <text evidence="5">The sequence shown here is derived from an EMBL/GenBank/DDBJ whole genome shotgun (WGS) entry which is preliminary data.</text>
</comment>
<protein>
    <submittedName>
        <fullName evidence="5">AraC family transcriptional regulator</fullName>
    </submittedName>
</protein>
<dbReference type="Gene3D" id="1.10.10.60">
    <property type="entry name" value="Homeodomain-like"/>
    <property type="match status" value="2"/>
</dbReference>
<evidence type="ECO:0000313" key="5">
    <source>
        <dbReference type="EMBL" id="HJA93775.1"/>
    </source>
</evidence>
<dbReference type="GO" id="GO:0043565">
    <property type="term" value="F:sequence-specific DNA binding"/>
    <property type="evidence" value="ECO:0007669"/>
    <property type="project" value="InterPro"/>
</dbReference>
<accession>A0A9D2I7J3</accession>
<dbReference type="InterPro" id="IPR009057">
    <property type="entry name" value="Homeodomain-like_sf"/>
</dbReference>
<proteinExistence type="predicted"/>
<dbReference type="InterPro" id="IPR018060">
    <property type="entry name" value="HTH_AraC"/>
</dbReference>
<sequence length="291" mass="33884">MAYDINIKDGGLHVVSSGDPFNSERVSQESISINSCGYNYFDHNEKRVTVLRPSGRLDYQLIYIQKGAADFFINGEPMVLEKGSLILYKPGETQHYSYYTSCPTVAYWVHFTGVFIETLLRQNHLWDNCVYQIGEEPAFSDIIMKMVRELQFRSYNYQLMCNAYFQELICVISRTLHKQQAPSMAQYEAFIPVIELMHREYQVNRSVEEYAALCGMSTYYFIHKFKEYTGSSPHTFLIRIRMDRAKNLLLSTNMPVSEISFAVGYDNPLYFSRLFKKYTGSSPSEFKKLHN</sequence>
<dbReference type="InterPro" id="IPR037923">
    <property type="entry name" value="HTH-like"/>
</dbReference>
<dbReference type="SMART" id="SM00342">
    <property type="entry name" value="HTH_ARAC"/>
    <property type="match status" value="1"/>
</dbReference>
<feature type="domain" description="HTH araC/xylS-type" evidence="4">
    <location>
        <begin position="191"/>
        <end position="289"/>
    </location>
</feature>
<evidence type="ECO:0000256" key="3">
    <source>
        <dbReference type="ARBA" id="ARBA00023163"/>
    </source>
</evidence>
<evidence type="ECO:0000256" key="2">
    <source>
        <dbReference type="ARBA" id="ARBA00023125"/>
    </source>
</evidence>
<name>A0A9D2I7J3_9FIRM</name>
<dbReference type="PRINTS" id="PR00032">
    <property type="entry name" value="HTHARAC"/>
</dbReference>
<dbReference type="Pfam" id="PF12833">
    <property type="entry name" value="HTH_18"/>
    <property type="match status" value="1"/>
</dbReference>
<reference evidence="5" key="1">
    <citation type="journal article" date="2021" name="PeerJ">
        <title>Extensive microbial diversity within the chicken gut microbiome revealed by metagenomics and culture.</title>
        <authorList>
            <person name="Gilroy R."/>
            <person name="Ravi A."/>
            <person name="Getino M."/>
            <person name="Pursley I."/>
            <person name="Horton D.L."/>
            <person name="Alikhan N.F."/>
            <person name="Baker D."/>
            <person name="Gharbi K."/>
            <person name="Hall N."/>
            <person name="Watson M."/>
            <person name="Adriaenssens E.M."/>
            <person name="Foster-Nyarko E."/>
            <person name="Jarju S."/>
            <person name="Secka A."/>
            <person name="Antonio M."/>
            <person name="Oren A."/>
            <person name="Chaudhuri R.R."/>
            <person name="La Ragione R."/>
            <person name="Hildebrand F."/>
            <person name="Pallen M.J."/>
        </authorList>
    </citation>
    <scope>NUCLEOTIDE SEQUENCE</scope>
    <source>
        <strain evidence="5">CHK179-7159</strain>
    </source>
</reference>